<evidence type="ECO:0000259" key="1">
    <source>
        <dbReference type="PROSITE" id="PS50921"/>
    </source>
</evidence>
<dbReference type="InterPro" id="IPR036388">
    <property type="entry name" value="WH-like_DNA-bd_sf"/>
</dbReference>
<evidence type="ECO:0000313" key="2">
    <source>
        <dbReference type="EMBL" id="MDG0807990.1"/>
    </source>
</evidence>
<dbReference type="SMART" id="SM01012">
    <property type="entry name" value="ANTAR"/>
    <property type="match status" value="1"/>
</dbReference>
<dbReference type="RefSeq" id="WP_277528196.1">
    <property type="nucleotide sequence ID" value="NZ_JAPDIA010000001.1"/>
</dbReference>
<feature type="domain" description="ANTAR" evidence="1">
    <location>
        <begin position="130"/>
        <end position="191"/>
    </location>
</feature>
<accession>A0A9X4KNM8</accession>
<reference evidence="2" key="1">
    <citation type="submission" date="2022-10" db="EMBL/GenBank/DDBJ databases">
        <title>Comparative genomic analysis of Cohnella hashimotonis sp. nov., isolated from the International Space Station.</title>
        <authorList>
            <person name="Simpson A."/>
            <person name="Venkateswaran K."/>
        </authorList>
    </citation>
    <scope>NUCLEOTIDE SEQUENCE</scope>
    <source>
        <strain evidence="2">DSM 28161</strain>
    </source>
</reference>
<gene>
    <name evidence="2" type="ORF">OMP40_00160</name>
</gene>
<name>A0A9X4KNM8_9BACL</name>
<protein>
    <submittedName>
        <fullName evidence="2">ANTAR domain-containing protein</fullName>
    </submittedName>
</protein>
<dbReference type="GO" id="GO:0003723">
    <property type="term" value="F:RNA binding"/>
    <property type="evidence" value="ECO:0007669"/>
    <property type="project" value="InterPro"/>
</dbReference>
<dbReference type="InterPro" id="IPR011006">
    <property type="entry name" value="CheY-like_superfamily"/>
</dbReference>
<dbReference type="AlphaFoldDB" id="A0A9X4KNM8"/>
<keyword evidence="3" id="KW-1185">Reference proteome</keyword>
<proteinExistence type="predicted"/>
<evidence type="ECO:0000313" key="3">
    <source>
        <dbReference type="Proteomes" id="UP001153404"/>
    </source>
</evidence>
<dbReference type="Proteomes" id="UP001153404">
    <property type="component" value="Unassembled WGS sequence"/>
</dbReference>
<sequence>MRSLLVVHNHPTAAERLESAASRQQLPEAVMRAAGYTVATARGEEQARQRIAEADALILDLPIPDIEAWSRSVLDWKVVPILWWCSEATATLSVEACEDGVMADGVLSASMRPTDIHWTLQFGAKQCFERQQWHLERRQLLAKIEERKWIDMAKGILCEVKNITETEAYDILRKQAMNERKRLVDVATSIVNVYNLLQEQKQGRTKR</sequence>
<dbReference type="EMBL" id="JAPDIA010000001">
    <property type="protein sequence ID" value="MDG0807990.1"/>
    <property type="molecule type" value="Genomic_DNA"/>
</dbReference>
<dbReference type="PROSITE" id="PS50921">
    <property type="entry name" value="ANTAR"/>
    <property type="match status" value="1"/>
</dbReference>
<organism evidence="2 3">
    <name type="scientific">Cohnella rhizosphaerae</name>
    <dbReference type="NCBI Taxonomy" id="1457232"/>
    <lineage>
        <taxon>Bacteria</taxon>
        <taxon>Bacillati</taxon>
        <taxon>Bacillota</taxon>
        <taxon>Bacilli</taxon>
        <taxon>Bacillales</taxon>
        <taxon>Paenibacillaceae</taxon>
        <taxon>Cohnella</taxon>
    </lineage>
</organism>
<dbReference type="Gene3D" id="1.10.10.10">
    <property type="entry name" value="Winged helix-like DNA-binding domain superfamily/Winged helix DNA-binding domain"/>
    <property type="match status" value="1"/>
</dbReference>
<dbReference type="Pfam" id="PF03861">
    <property type="entry name" value="ANTAR"/>
    <property type="match status" value="1"/>
</dbReference>
<dbReference type="SUPFAM" id="SSF52172">
    <property type="entry name" value="CheY-like"/>
    <property type="match status" value="1"/>
</dbReference>
<comment type="caution">
    <text evidence="2">The sequence shown here is derived from an EMBL/GenBank/DDBJ whole genome shotgun (WGS) entry which is preliminary data.</text>
</comment>
<dbReference type="InterPro" id="IPR005561">
    <property type="entry name" value="ANTAR"/>
</dbReference>